<name>A0A8X6GH97_TRICU</name>
<reference evidence="1" key="1">
    <citation type="submission" date="2020-07" db="EMBL/GenBank/DDBJ databases">
        <title>Multicomponent nature underlies the extraordinary mechanical properties of spider dragline silk.</title>
        <authorList>
            <person name="Kono N."/>
            <person name="Nakamura H."/>
            <person name="Mori M."/>
            <person name="Yoshida Y."/>
            <person name="Ohtoshi R."/>
            <person name="Malay A.D."/>
            <person name="Moran D.A.P."/>
            <person name="Tomita M."/>
            <person name="Numata K."/>
            <person name="Arakawa K."/>
        </authorList>
    </citation>
    <scope>NUCLEOTIDE SEQUENCE</scope>
</reference>
<proteinExistence type="predicted"/>
<comment type="caution">
    <text evidence="1">The sequence shown here is derived from an EMBL/GenBank/DDBJ whole genome shotgun (WGS) entry which is preliminary data.</text>
</comment>
<gene>
    <name evidence="1" type="ORF">TNCT_423031</name>
</gene>
<dbReference type="Proteomes" id="UP000887116">
    <property type="component" value="Unassembled WGS sequence"/>
</dbReference>
<evidence type="ECO:0000313" key="2">
    <source>
        <dbReference type="Proteomes" id="UP000887116"/>
    </source>
</evidence>
<accession>A0A8X6GH97</accession>
<keyword evidence="2" id="KW-1185">Reference proteome</keyword>
<organism evidence="1 2">
    <name type="scientific">Trichonephila clavata</name>
    <name type="common">Joro spider</name>
    <name type="synonym">Nephila clavata</name>
    <dbReference type="NCBI Taxonomy" id="2740835"/>
    <lineage>
        <taxon>Eukaryota</taxon>
        <taxon>Metazoa</taxon>
        <taxon>Ecdysozoa</taxon>
        <taxon>Arthropoda</taxon>
        <taxon>Chelicerata</taxon>
        <taxon>Arachnida</taxon>
        <taxon>Araneae</taxon>
        <taxon>Araneomorphae</taxon>
        <taxon>Entelegynae</taxon>
        <taxon>Araneoidea</taxon>
        <taxon>Nephilidae</taxon>
        <taxon>Trichonephila</taxon>
    </lineage>
</organism>
<sequence length="76" mass="8788">MSSKKYDFTIDRGGGAVEICILALGYKELECRNKLFGAKTRFGESVQSGFQRKKELYGILVIRRIMRCIVVYYKLE</sequence>
<evidence type="ECO:0000313" key="1">
    <source>
        <dbReference type="EMBL" id="GFR04018.1"/>
    </source>
</evidence>
<dbReference type="EMBL" id="BMAO01005796">
    <property type="protein sequence ID" value="GFR04018.1"/>
    <property type="molecule type" value="Genomic_DNA"/>
</dbReference>
<protein>
    <submittedName>
        <fullName evidence="1">Uncharacterized protein</fullName>
    </submittedName>
</protein>
<dbReference type="AlphaFoldDB" id="A0A8X6GH97"/>